<feature type="compositionally biased region" description="Basic and acidic residues" evidence="1">
    <location>
        <begin position="194"/>
        <end position="206"/>
    </location>
</feature>
<evidence type="ECO:0000259" key="2">
    <source>
        <dbReference type="Pfam" id="PF14309"/>
    </source>
</evidence>
<sequence length="782" mass="86506">MREMTDHAVVLEEQRLERQMGCMAGFLQLFDRNHIIAGRRSFSTRRLPTSPTAASTSPSERSEASSASFFKESQPHPSSPEPCRSSPESQPAEETPVPARRSLPLPLRVFEATDGGKTSWRVRDSPRLSLDSRAVVDARGKLRPRDIRTSVPVVSGNQSDASEASDDQRRSPSVVARLMGLDGLPSGARAGTAETDRAELRRSASESRLRKDPSCYGYAGAESFHKFPPEAAPISAEEFFKSVSLAQFKLNNTAKAKPPSRTTPLQRKCFDAEDFFPDPKRSGTLYGEIEKRLRMRGIEEPAKDMETVKQILEALQLKGLLHSNPSDHIVSARRNLIYDYQRRTHGDAPIVIMKPAAKPPRRPSSEPPPLPRGSGAARRSPPPVRHEQTAIDRSIRGGNERRNRGSKSPESPNSPVSRRPSNAAAQKSQQPLRRTPTVNSPKSSPRRSGLDPLPVRSPRHRRPAVDATPEANIYAPAEDDTSTSFSESSISASSQLDFERSKAEEYNRRGRSLLENLERCGKLVHNIEAFTGAEQVTAADQQPSPVSVLDSSYLGEDGSPSPSPLTKRSIDFQDPTTDDWDELKWSPLSSTNHGDAGGGCGHVDQDYAYVCKVVRACERYGNACDAVYGMLEKRCCRLPGEASCKAARLHRRLIFDTVVEILARKRRVSPWDAFSRATKSSPGGQEDLLQHVWAEVRRIREPEEEDDDEFGREDATVGGAVRKDIDGGQTDGWARPATELSDAVLHIERLIFKDLVDDTIRDLAATAAEAHPRLLSRRKLDF</sequence>
<dbReference type="Pfam" id="PF14309">
    <property type="entry name" value="DUF4378"/>
    <property type="match status" value="1"/>
</dbReference>
<accession>A0AAQ3Q8I6</accession>
<gene>
    <name evidence="4" type="ORF">Cni_G11861</name>
</gene>
<feature type="compositionally biased region" description="Low complexity" evidence="1">
    <location>
        <begin position="48"/>
        <end position="68"/>
    </location>
</feature>
<feature type="domain" description="DUF3741" evidence="3">
    <location>
        <begin position="165"/>
        <end position="186"/>
    </location>
</feature>
<keyword evidence="5" id="KW-1185">Reference proteome</keyword>
<evidence type="ECO:0000259" key="3">
    <source>
        <dbReference type="Pfam" id="PF14383"/>
    </source>
</evidence>
<feature type="compositionally biased region" description="Polar residues" evidence="1">
    <location>
        <begin position="423"/>
        <end position="443"/>
    </location>
</feature>
<dbReference type="EMBL" id="CP136893">
    <property type="protein sequence ID" value="WOL03141.1"/>
    <property type="molecule type" value="Genomic_DNA"/>
</dbReference>
<feature type="domain" description="DUF4378" evidence="2">
    <location>
        <begin position="629"/>
        <end position="758"/>
    </location>
</feature>
<protein>
    <submittedName>
        <fullName evidence="4">Protein LONGIFOLIA 2-like</fullName>
    </submittedName>
</protein>
<name>A0AAQ3Q8I6_9LILI</name>
<evidence type="ECO:0000256" key="1">
    <source>
        <dbReference type="SAM" id="MobiDB-lite"/>
    </source>
</evidence>
<feature type="compositionally biased region" description="Low complexity" evidence="1">
    <location>
        <begin position="482"/>
        <end position="494"/>
    </location>
</feature>
<feature type="region of interest" description="Disordered" evidence="1">
    <location>
        <begin position="349"/>
        <end position="501"/>
    </location>
</feature>
<feature type="region of interest" description="Disordered" evidence="1">
    <location>
        <begin position="535"/>
        <end position="573"/>
    </location>
</feature>
<evidence type="ECO:0000313" key="4">
    <source>
        <dbReference type="EMBL" id="WOL03141.1"/>
    </source>
</evidence>
<feature type="region of interest" description="Disordered" evidence="1">
    <location>
        <begin position="141"/>
        <end position="206"/>
    </location>
</feature>
<feature type="compositionally biased region" description="Low complexity" evidence="1">
    <location>
        <begin position="408"/>
        <end position="422"/>
    </location>
</feature>
<dbReference type="Pfam" id="PF14383">
    <property type="entry name" value="VARLMGL"/>
    <property type="match status" value="1"/>
</dbReference>
<dbReference type="GO" id="GO:0051513">
    <property type="term" value="P:regulation of monopolar cell growth"/>
    <property type="evidence" value="ECO:0007669"/>
    <property type="project" value="InterPro"/>
</dbReference>
<dbReference type="Proteomes" id="UP001327560">
    <property type="component" value="Chromosome 4"/>
</dbReference>
<dbReference type="AlphaFoldDB" id="A0AAQ3Q8I6"/>
<proteinExistence type="predicted"/>
<dbReference type="PANTHER" id="PTHR31680:SF12">
    <property type="entry name" value="OS11G0587300 PROTEIN"/>
    <property type="match status" value="1"/>
</dbReference>
<dbReference type="PANTHER" id="PTHR31680">
    <property type="entry name" value="LONGIFOLIA PROTEIN"/>
    <property type="match status" value="1"/>
</dbReference>
<organism evidence="4 5">
    <name type="scientific">Canna indica</name>
    <name type="common">Indian-shot</name>
    <dbReference type="NCBI Taxonomy" id="4628"/>
    <lineage>
        <taxon>Eukaryota</taxon>
        <taxon>Viridiplantae</taxon>
        <taxon>Streptophyta</taxon>
        <taxon>Embryophyta</taxon>
        <taxon>Tracheophyta</taxon>
        <taxon>Spermatophyta</taxon>
        <taxon>Magnoliopsida</taxon>
        <taxon>Liliopsida</taxon>
        <taxon>Zingiberales</taxon>
        <taxon>Cannaceae</taxon>
        <taxon>Canna</taxon>
    </lineage>
</organism>
<feature type="compositionally biased region" description="Basic and acidic residues" evidence="1">
    <location>
        <begin position="384"/>
        <end position="403"/>
    </location>
</feature>
<dbReference type="InterPro" id="IPR025486">
    <property type="entry name" value="DUF4378"/>
</dbReference>
<dbReference type="InterPro" id="IPR033334">
    <property type="entry name" value="LNG1/2"/>
</dbReference>
<feature type="region of interest" description="Disordered" evidence="1">
    <location>
        <begin position="42"/>
        <end position="107"/>
    </location>
</feature>
<feature type="compositionally biased region" description="Low complexity" evidence="1">
    <location>
        <begin position="81"/>
        <end position="90"/>
    </location>
</feature>
<evidence type="ECO:0000313" key="5">
    <source>
        <dbReference type="Proteomes" id="UP001327560"/>
    </source>
</evidence>
<reference evidence="4 5" key="1">
    <citation type="submission" date="2023-10" db="EMBL/GenBank/DDBJ databases">
        <title>Chromosome-scale genome assembly provides insights into flower coloration mechanisms of Canna indica.</title>
        <authorList>
            <person name="Li C."/>
        </authorList>
    </citation>
    <scope>NUCLEOTIDE SEQUENCE [LARGE SCALE GENOMIC DNA]</scope>
    <source>
        <tissue evidence="4">Flower</tissue>
    </source>
</reference>
<dbReference type="InterPro" id="IPR032795">
    <property type="entry name" value="DUF3741-assoc"/>
</dbReference>